<keyword evidence="1" id="KW-0732">Signal</keyword>
<feature type="signal peptide" evidence="1">
    <location>
        <begin position="1"/>
        <end position="21"/>
    </location>
</feature>
<evidence type="ECO:0000313" key="2">
    <source>
        <dbReference type="EMBL" id="MDP9826941.1"/>
    </source>
</evidence>
<dbReference type="RefSeq" id="WP_307242319.1">
    <property type="nucleotide sequence ID" value="NZ_JAUSQZ010000001.1"/>
</dbReference>
<accession>A0ABT9P2M7</accession>
<reference evidence="2 3" key="1">
    <citation type="submission" date="2023-07" db="EMBL/GenBank/DDBJ databases">
        <title>Sequencing the genomes of 1000 actinobacteria strains.</title>
        <authorList>
            <person name="Klenk H.-P."/>
        </authorList>
    </citation>
    <scope>NUCLEOTIDE SEQUENCE [LARGE SCALE GENOMIC DNA]</scope>
    <source>
        <strain evidence="2 3">DSM 44388</strain>
    </source>
</reference>
<protein>
    <submittedName>
        <fullName evidence="2">Uncharacterized protein</fullName>
    </submittedName>
</protein>
<feature type="chain" id="PRO_5047139091" evidence="1">
    <location>
        <begin position="22"/>
        <end position="115"/>
    </location>
</feature>
<evidence type="ECO:0000313" key="3">
    <source>
        <dbReference type="Proteomes" id="UP001235712"/>
    </source>
</evidence>
<organism evidence="2 3">
    <name type="scientific">Kineosporia succinea</name>
    <dbReference type="NCBI Taxonomy" id="84632"/>
    <lineage>
        <taxon>Bacteria</taxon>
        <taxon>Bacillati</taxon>
        <taxon>Actinomycetota</taxon>
        <taxon>Actinomycetes</taxon>
        <taxon>Kineosporiales</taxon>
        <taxon>Kineosporiaceae</taxon>
        <taxon>Kineosporia</taxon>
    </lineage>
</organism>
<evidence type="ECO:0000256" key="1">
    <source>
        <dbReference type="SAM" id="SignalP"/>
    </source>
</evidence>
<sequence>MHRVLIVVGLAVALVFGGAVAADAAPKNKPCATVGEFGTVNVGMSKARVAKIFGTKGTRVSLGKEGHGYTREVRQYKACKKPNAVVRVSFDSGADLPSGKVGWASFKSWNEGWTQ</sequence>
<dbReference type="EMBL" id="JAUSQZ010000001">
    <property type="protein sequence ID" value="MDP9826941.1"/>
    <property type="molecule type" value="Genomic_DNA"/>
</dbReference>
<dbReference type="Proteomes" id="UP001235712">
    <property type="component" value="Unassembled WGS sequence"/>
</dbReference>
<proteinExistence type="predicted"/>
<comment type="caution">
    <text evidence="2">The sequence shown here is derived from an EMBL/GenBank/DDBJ whole genome shotgun (WGS) entry which is preliminary data.</text>
</comment>
<gene>
    <name evidence="2" type="ORF">J2S57_002690</name>
</gene>
<name>A0ABT9P2M7_9ACTN</name>
<keyword evidence="3" id="KW-1185">Reference proteome</keyword>